<feature type="chain" id="PRO_5012393344" description="Filamentous haemagglutinin FhaB/tRNA nuclease CdiA-like TPS domain-containing protein" evidence="2">
    <location>
        <begin position="38"/>
        <end position="1651"/>
    </location>
</feature>
<dbReference type="Pfam" id="PF13332">
    <property type="entry name" value="Fil_haemagg_2"/>
    <property type="match status" value="6"/>
</dbReference>
<feature type="signal peptide" evidence="2">
    <location>
        <begin position="1"/>
        <end position="37"/>
    </location>
</feature>
<protein>
    <recommendedName>
        <fullName evidence="3">Filamentous haemagglutinin FhaB/tRNA nuclease CdiA-like TPS domain-containing protein</fullName>
    </recommendedName>
</protein>
<comment type="caution">
    <text evidence="4">The sequence shown here is derived from an EMBL/GenBank/DDBJ whole genome shotgun (WGS) entry which is preliminary data.</text>
</comment>
<dbReference type="GO" id="GO:0003824">
    <property type="term" value="F:catalytic activity"/>
    <property type="evidence" value="ECO:0007669"/>
    <property type="project" value="UniProtKB-ARBA"/>
</dbReference>
<feature type="compositionally biased region" description="Basic and acidic residues" evidence="1">
    <location>
        <begin position="1297"/>
        <end position="1307"/>
    </location>
</feature>
<evidence type="ECO:0000313" key="4">
    <source>
        <dbReference type="EMBL" id="OQS37208.1"/>
    </source>
</evidence>
<feature type="region of interest" description="Disordered" evidence="1">
    <location>
        <begin position="979"/>
        <end position="1005"/>
    </location>
</feature>
<feature type="compositionally biased region" description="Polar residues" evidence="1">
    <location>
        <begin position="1255"/>
        <end position="1275"/>
    </location>
</feature>
<dbReference type="SUPFAM" id="SSF51126">
    <property type="entry name" value="Pectin lyase-like"/>
    <property type="match status" value="1"/>
</dbReference>
<proteinExistence type="predicted"/>
<evidence type="ECO:0000313" key="5">
    <source>
        <dbReference type="Proteomes" id="UP000192721"/>
    </source>
</evidence>
<feature type="compositionally biased region" description="Basic and acidic residues" evidence="1">
    <location>
        <begin position="493"/>
        <end position="505"/>
    </location>
</feature>
<feature type="compositionally biased region" description="Basic and acidic residues" evidence="1">
    <location>
        <begin position="1332"/>
        <end position="1347"/>
    </location>
</feature>
<evidence type="ECO:0000256" key="1">
    <source>
        <dbReference type="SAM" id="MobiDB-lite"/>
    </source>
</evidence>
<sequence length="1651" mass="166669">MNGTQIMKKKINFGLSVTGKVAAALTLAFWAVEAAMAAGIVAGGNGAQPQVSNAANGAAVVNIVAPSAAGLSHNQYQDFNVGKPGAVFNNSAVGGQSQLAGQLGANALLGGREASVILNEVISRNPSLLLGKQEVFGKAADYVLANPNGITCSGCGFINTPRASLLVGNANIENGAIASLQAAMNGNALTVNGAGLSGVNVLDLIAPRIDVRGNVAAREQLNVRAGFNLVDYQGKDAKVLRSDKAPEGVGSLDSVFLGAMQAGRINIISTADGAGVNVGGSLNGAQEVSVEARQGKLALEGAQIRASEGKVALAARQIDSRGRAETTTTQDSSHDESWFIWKTGETNTASNSSDTRIKRSVISARDDVTLSAGDAATLAATDISGRNVALSGKDLTLDSQVAESASSSSNHAWKNSWAYNRDQSETSQRQEGVRIRAEQDATLIAAASAADNQAADGAQPRGQIAIRGGSVSAGQDIRLQADGGVRLSGVVETDTRSDRGNRKNDGASLETGSWNNASTEQRLAQSQLRAGRDLDIRARGDIDAKAAKLAAGRDASLDAGGALGLGVQQTTNQNSLRNDQVYWGGIGGGGNRDNGKTNTVNTGSDLTAGGKLTLRGDSVAIAGSRARGEQNAVAVSRNGDISIDSVVNQSQTRTDQRSGTAFNITKSSSKGNASQQQAVNAELKSDTNLTIQSAKDVAISGSQVRAGGELNVTANGDIKVAASQTRDTVESKDTELALRGVGEITGDKQYRGGVRIEHSSSSVDRDATQNQAATLSGDQVALNAQGDLTVTGSKLNAGAGGAALSGQNVSLNAAQDTVKESKSSSVTGGGIYIDAGLDKTGVALGVDQKNSRSQSESSTAQASAISSKGGVSIVAGNGDGEIRNQGTQVKADGDIKLAGGRIDNQAANSTQKTTTDSSHWGVEVGVNADYGGVTRPLVAAGEKVAKGDVIGAAGAVGDLGAPNLGVDLGVKAGVGTETRQSSTAQASSLSGGNVKVDAKGGLTDQGTQYQAGNTVEIKADSHQFTAAANTQSQSGSKTEADVGVRVYTTTGEDVNVKAAGSGSTVTSASSSSTAVTGGIRAGNGVKVDLDNNAAYQGVAIAGGKGAASVNAGGDLSFTQANNTSSSEQRTVGGKANLAITTSPIEGGGKNVGGSGGVAVNVDKQQANSSVAVTGGVDADAGVALTAGGKLALQGDKIASRGDVALKGDKVEFKAAESSADKSGSQWGFDVKAGGSQNNGQEKASKGFNVGAGGNYASTDESSRSQAGGSVISGGQASIEAGSGGVRLSGTQLQGDSVKLDSQGDVRLESAQSSSQRNNWSVAGNIGGGNKASSDKENGQIKPDSTKNVHDVKAGLEVKVDQQDKLSNANAAVTAKQQVELNVEGNATLAGANVSGKTVTGQVGGQLALESRQDRDNSVKVDVSLGANSSNGKEASLVDQAADKAGPLKDKVKEKGTELVNAASDKVKERYERFAFNKGLKEDTTNAVSFNVNSETVTLPEQPISGPAKSGTLDTLARKGGNTLKDKLLNAQDKGTELKADVDVSVKRDNSVGTVTGIAGADGVTLQVGGKTQLTGATVSSANGKVDLGESKVETTDIATERYNGGGGVKLNSTPSGILKQAVSDVTSGKAPLIRAEHQNTSTVVQGGIQSK</sequence>
<dbReference type="InterPro" id="IPR008638">
    <property type="entry name" value="FhaB/CdiA-like_TPS"/>
</dbReference>
<feature type="region of interest" description="Disordered" evidence="1">
    <location>
        <begin position="648"/>
        <end position="675"/>
    </location>
</feature>
<dbReference type="Pfam" id="PF05860">
    <property type="entry name" value="TPS"/>
    <property type="match status" value="1"/>
</dbReference>
<dbReference type="InterPro" id="IPR025157">
    <property type="entry name" value="Hemagglutinin_rpt"/>
</dbReference>
<dbReference type="NCBIfam" id="TIGR01901">
    <property type="entry name" value="adhes_NPXG"/>
    <property type="match status" value="1"/>
</dbReference>
<evidence type="ECO:0000256" key="2">
    <source>
        <dbReference type="SAM" id="SignalP"/>
    </source>
</evidence>
<feature type="compositionally biased region" description="Polar residues" evidence="1">
    <location>
        <begin position="979"/>
        <end position="991"/>
    </location>
</feature>
<dbReference type="InterPro" id="IPR012334">
    <property type="entry name" value="Pectin_lyas_fold"/>
</dbReference>
<keyword evidence="2" id="KW-0732">Signal</keyword>
<dbReference type="EMBL" id="MUKV01000020">
    <property type="protein sequence ID" value="OQS37208.1"/>
    <property type="molecule type" value="Genomic_DNA"/>
</dbReference>
<reference evidence="4 5" key="1">
    <citation type="submission" date="2017-02" db="EMBL/GenBank/DDBJ databases">
        <title>Chromobacterium haemolyticum H5244.</title>
        <authorList>
            <person name="Gulvik C.A."/>
        </authorList>
    </citation>
    <scope>NUCLEOTIDE SEQUENCE [LARGE SCALE GENOMIC DNA]</scope>
    <source>
        <strain evidence="4 5">H5244</strain>
    </source>
</reference>
<feature type="domain" description="Filamentous haemagglutinin FhaB/tRNA nuclease CdiA-like TPS" evidence="3">
    <location>
        <begin position="55"/>
        <end position="175"/>
    </location>
</feature>
<feature type="compositionally biased region" description="Polar residues" evidence="1">
    <location>
        <begin position="1309"/>
        <end position="1321"/>
    </location>
</feature>
<feature type="compositionally biased region" description="Polar residues" evidence="1">
    <location>
        <begin position="510"/>
        <end position="520"/>
    </location>
</feature>
<organism evidence="4 5">
    <name type="scientific">Chromobacterium haemolyticum</name>
    <dbReference type="NCBI Taxonomy" id="394935"/>
    <lineage>
        <taxon>Bacteria</taxon>
        <taxon>Pseudomonadati</taxon>
        <taxon>Pseudomonadota</taxon>
        <taxon>Betaproteobacteria</taxon>
        <taxon>Neisseriales</taxon>
        <taxon>Chromobacteriaceae</taxon>
        <taxon>Chromobacterium</taxon>
    </lineage>
</organism>
<feature type="region of interest" description="Disordered" evidence="1">
    <location>
        <begin position="1216"/>
        <end position="1275"/>
    </location>
</feature>
<feature type="region of interest" description="Disordered" evidence="1">
    <location>
        <begin position="490"/>
        <end position="520"/>
    </location>
</feature>
<gene>
    <name evidence="4" type="ORF">B0T45_15030</name>
</gene>
<feature type="region of interest" description="Disordered" evidence="1">
    <location>
        <begin position="1296"/>
        <end position="1347"/>
    </location>
</feature>
<name>A0A1W0CR97_9NEIS</name>
<dbReference type="Proteomes" id="UP000192721">
    <property type="component" value="Unassembled WGS sequence"/>
</dbReference>
<evidence type="ECO:0000259" key="3">
    <source>
        <dbReference type="SMART" id="SM00912"/>
    </source>
</evidence>
<accession>A0A1W0CR97</accession>
<dbReference type="InterPro" id="IPR011050">
    <property type="entry name" value="Pectin_lyase_fold/virulence"/>
</dbReference>
<dbReference type="Gene3D" id="2.160.20.10">
    <property type="entry name" value="Single-stranded right-handed beta-helix, Pectin lyase-like"/>
    <property type="match status" value="1"/>
</dbReference>
<dbReference type="SMART" id="SM00912">
    <property type="entry name" value="Haemagg_act"/>
    <property type="match status" value="1"/>
</dbReference>